<evidence type="ECO:0000256" key="3">
    <source>
        <dbReference type="ARBA" id="ARBA00023163"/>
    </source>
</evidence>
<dbReference type="InterPro" id="IPR014710">
    <property type="entry name" value="RmlC-like_jellyroll"/>
</dbReference>
<name>A0ABS8D507_9NEIS</name>
<dbReference type="InterPro" id="IPR010982">
    <property type="entry name" value="Lambda_DNA-bd_dom_sf"/>
</dbReference>
<keyword evidence="2" id="KW-0238">DNA-binding</keyword>
<evidence type="ECO:0000256" key="1">
    <source>
        <dbReference type="ARBA" id="ARBA00023015"/>
    </source>
</evidence>
<evidence type="ECO:0000313" key="5">
    <source>
        <dbReference type="EMBL" id="MCB6183301.1"/>
    </source>
</evidence>
<dbReference type="CDD" id="cd00093">
    <property type="entry name" value="HTH_XRE"/>
    <property type="match status" value="1"/>
</dbReference>
<dbReference type="PROSITE" id="PS50943">
    <property type="entry name" value="HTH_CROC1"/>
    <property type="match status" value="1"/>
</dbReference>
<evidence type="ECO:0000259" key="4">
    <source>
        <dbReference type="PROSITE" id="PS50943"/>
    </source>
</evidence>
<evidence type="ECO:0000313" key="6">
    <source>
        <dbReference type="Proteomes" id="UP001165395"/>
    </source>
</evidence>
<dbReference type="Gene3D" id="2.60.120.10">
    <property type="entry name" value="Jelly Rolls"/>
    <property type="match status" value="1"/>
</dbReference>
<keyword evidence="6" id="KW-1185">Reference proteome</keyword>
<dbReference type="SUPFAM" id="SSF51182">
    <property type="entry name" value="RmlC-like cupins"/>
    <property type="match status" value="1"/>
</dbReference>
<dbReference type="InterPro" id="IPR001387">
    <property type="entry name" value="Cro/C1-type_HTH"/>
</dbReference>
<dbReference type="PANTHER" id="PTHR46797">
    <property type="entry name" value="HTH-TYPE TRANSCRIPTIONAL REGULATOR"/>
    <property type="match status" value="1"/>
</dbReference>
<keyword evidence="3" id="KW-0804">Transcription</keyword>
<gene>
    <name evidence="5" type="ORF">LIN78_07060</name>
</gene>
<dbReference type="Gene3D" id="1.10.260.40">
    <property type="entry name" value="lambda repressor-like DNA-binding domains"/>
    <property type="match status" value="1"/>
</dbReference>
<dbReference type="CDD" id="cd02209">
    <property type="entry name" value="cupin_XRE_C"/>
    <property type="match status" value="1"/>
</dbReference>
<accession>A0ABS8D507</accession>
<feature type="domain" description="HTH cro/C1-type" evidence="4">
    <location>
        <begin position="25"/>
        <end position="79"/>
    </location>
</feature>
<dbReference type="InterPro" id="IPR013096">
    <property type="entry name" value="Cupin_2"/>
</dbReference>
<keyword evidence="1" id="KW-0805">Transcription regulation</keyword>
<evidence type="ECO:0000256" key="2">
    <source>
        <dbReference type="ARBA" id="ARBA00023125"/>
    </source>
</evidence>
<dbReference type="Pfam" id="PF07883">
    <property type="entry name" value="Cupin_2"/>
    <property type="match status" value="1"/>
</dbReference>
<dbReference type="RefSeq" id="WP_227179935.1">
    <property type="nucleotide sequence ID" value="NZ_JAJBZT010000003.1"/>
</dbReference>
<dbReference type="SUPFAM" id="SSF47413">
    <property type="entry name" value="lambda repressor-like DNA-binding domains"/>
    <property type="match status" value="1"/>
</dbReference>
<organism evidence="5 6">
    <name type="scientific">Leeia speluncae</name>
    <dbReference type="NCBI Taxonomy" id="2884804"/>
    <lineage>
        <taxon>Bacteria</taxon>
        <taxon>Pseudomonadati</taxon>
        <taxon>Pseudomonadota</taxon>
        <taxon>Betaproteobacteria</taxon>
        <taxon>Neisseriales</taxon>
        <taxon>Leeiaceae</taxon>
        <taxon>Leeia</taxon>
    </lineage>
</organism>
<dbReference type="InterPro" id="IPR011051">
    <property type="entry name" value="RmlC_Cupin_sf"/>
</dbReference>
<dbReference type="InterPro" id="IPR050807">
    <property type="entry name" value="TransReg_Diox_bact_type"/>
</dbReference>
<dbReference type="Pfam" id="PF01381">
    <property type="entry name" value="HTH_3"/>
    <property type="match status" value="1"/>
</dbReference>
<protein>
    <submittedName>
        <fullName evidence="5">XRE family transcriptional regulator</fullName>
    </submittedName>
</protein>
<sequence>MTEEQTSQPDNPGHLQVIQHVSANIKQARQQKGWSQVHLATVAGVSRRMLVNIEAGESNVSIATVDRLATALNVPFDRIVRAPQPDAQQMKAPVRVWQGNQPASHATLLQSVQSSNTTVELWFWQLAPGDSYQSEADPVGYQEIHYVMSGELALVTKGRIHVVKAGESFVFASQEPYAYQNRTTQMLSFTRNMVMAL</sequence>
<dbReference type="Proteomes" id="UP001165395">
    <property type="component" value="Unassembled WGS sequence"/>
</dbReference>
<dbReference type="PANTHER" id="PTHR46797:SF23">
    <property type="entry name" value="HTH-TYPE TRANSCRIPTIONAL REGULATOR SUTR"/>
    <property type="match status" value="1"/>
</dbReference>
<reference evidence="5" key="1">
    <citation type="submission" date="2021-10" db="EMBL/GenBank/DDBJ databases">
        <title>The complete genome sequence of Leeia sp. TBRC 13508.</title>
        <authorList>
            <person name="Charoenyingcharoen P."/>
            <person name="Yukphan P."/>
        </authorList>
    </citation>
    <scope>NUCLEOTIDE SEQUENCE</scope>
    <source>
        <strain evidence="5">TBRC 13508</strain>
    </source>
</reference>
<proteinExistence type="predicted"/>
<dbReference type="SMART" id="SM00530">
    <property type="entry name" value="HTH_XRE"/>
    <property type="match status" value="1"/>
</dbReference>
<comment type="caution">
    <text evidence="5">The sequence shown here is derived from an EMBL/GenBank/DDBJ whole genome shotgun (WGS) entry which is preliminary data.</text>
</comment>
<dbReference type="EMBL" id="JAJBZT010000003">
    <property type="protein sequence ID" value="MCB6183301.1"/>
    <property type="molecule type" value="Genomic_DNA"/>
</dbReference>